<dbReference type="InterPro" id="IPR001126">
    <property type="entry name" value="UmuC"/>
</dbReference>
<keyword evidence="2" id="KW-0227">DNA damage</keyword>
<dbReference type="PANTHER" id="PTHR35369">
    <property type="entry name" value="BLR3025 PROTEIN-RELATED"/>
    <property type="match status" value="1"/>
</dbReference>
<dbReference type="Pfam" id="PF00817">
    <property type="entry name" value="IMS"/>
    <property type="match status" value="1"/>
</dbReference>
<reference evidence="4" key="1">
    <citation type="submission" date="2019-09" db="EMBL/GenBank/DDBJ databases">
        <title>Characterisation of the sponge microbiome using genome-centric metagenomics.</title>
        <authorList>
            <person name="Engelberts J.P."/>
            <person name="Robbins S.J."/>
            <person name="De Goeij J.M."/>
            <person name="Aranda M."/>
            <person name="Bell S.C."/>
            <person name="Webster N.S."/>
        </authorList>
    </citation>
    <scope>NUCLEOTIDE SEQUENCE</scope>
    <source>
        <strain evidence="4">SB0662_bin_9</strain>
    </source>
</reference>
<evidence type="ECO:0000259" key="3">
    <source>
        <dbReference type="PROSITE" id="PS50173"/>
    </source>
</evidence>
<dbReference type="AlphaFoldDB" id="A0A6B1DXL6"/>
<accession>A0A6B1DXL6</accession>
<dbReference type="InterPro" id="IPR050356">
    <property type="entry name" value="SulA_CellDiv_inhibitor"/>
</dbReference>
<evidence type="ECO:0000313" key="4">
    <source>
        <dbReference type="EMBL" id="MYD91776.1"/>
    </source>
</evidence>
<comment type="similarity">
    <text evidence="1">Belongs to the DNA polymerase type-Y family.</text>
</comment>
<dbReference type="GO" id="GO:0006281">
    <property type="term" value="P:DNA repair"/>
    <property type="evidence" value="ECO:0007669"/>
    <property type="project" value="InterPro"/>
</dbReference>
<dbReference type="SUPFAM" id="SSF56672">
    <property type="entry name" value="DNA/RNA polymerases"/>
    <property type="match status" value="1"/>
</dbReference>
<dbReference type="PANTHER" id="PTHR35369:SF2">
    <property type="entry name" value="BLR3025 PROTEIN"/>
    <property type="match status" value="1"/>
</dbReference>
<dbReference type="Gene3D" id="1.10.150.20">
    <property type="entry name" value="5' to 3' exonuclease, C-terminal subdomain"/>
    <property type="match status" value="1"/>
</dbReference>
<dbReference type="Gene3D" id="3.40.1170.60">
    <property type="match status" value="1"/>
</dbReference>
<dbReference type="EMBL" id="VXPY01000113">
    <property type="protein sequence ID" value="MYD91776.1"/>
    <property type="molecule type" value="Genomic_DNA"/>
</dbReference>
<gene>
    <name evidence="4" type="ORF">F4Y08_15825</name>
</gene>
<comment type="caution">
    <text evidence="4">The sequence shown here is derived from an EMBL/GenBank/DDBJ whole genome shotgun (WGS) entry which is preliminary data.</text>
</comment>
<organism evidence="4">
    <name type="scientific">Caldilineaceae bacterium SB0662_bin_9</name>
    <dbReference type="NCBI Taxonomy" id="2605258"/>
    <lineage>
        <taxon>Bacteria</taxon>
        <taxon>Bacillati</taxon>
        <taxon>Chloroflexota</taxon>
        <taxon>Caldilineae</taxon>
        <taxon>Caldilineales</taxon>
        <taxon>Caldilineaceae</taxon>
    </lineage>
</organism>
<protein>
    <submittedName>
        <fullName evidence="4">DNA polymerase Y family protein</fullName>
    </submittedName>
</protein>
<dbReference type="InterPro" id="IPR043128">
    <property type="entry name" value="Rev_trsase/Diguanyl_cyclase"/>
</dbReference>
<name>A0A6B1DXL6_9CHLR</name>
<sequence length="553" mass="62032">MCPRGRTACEVLPVHITVLHKQVTGRKLSDPPLHSKSTGLPMKIFDILFVYWYIHVHRPSLPYRPKTTVHPPAKPIGCLLITHLPAKAELRRRPELEGRPLIICDGGAGRPRVLDRTPQAGEARIGESLEAALSRCQDAVALWADTEHYEEVSNDLLATLAEVTDRIEPGKPGAFHLDLTGVARLYGSPDNLHQTLLTACDSHWRPRLGVAAGKFPARCAALQAEAGGVQYLSGNRKTMRRQLAPLPIGQLPVPLEMADRLRIFGIHTFGELARQSAGAVEAQFGPAGRRAWELARGVDREPVVPATLPVSVQEQLDFPFPSDSVTMLESGLQALSQRIWQRRELHNRDVRRVTVRGSLVEGGTWHFERTLNTAVSDGDEMLRILRSGLAARSPDGASRYPVGELEYLTLTLSGLSRRTVGRQHTLWGDTDKAQAQTRLAGRLAGAGRLIPLDPESRLPERRWALGEKLNPLNMPRPLAVESGRRPSLPHRVDLVGNGRWQRVARILDLWEVETEWWRREQIRRRYCRLELDPGKHITVFRDLESGDWFQQDY</sequence>
<dbReference type="PROSITE" id="PS50173">
    <property type="entry name" value="UMUC"/>
    <property type="match status" value="1"/>
</dbReference>
<evidence type="ECO:0000256" key="1">
    <source>
        <dbReference type="ARBA" id="ARBA00010945"/>
    </source>
</evidence>
<dbReference type="CDD" id="cd03468">
    <property type="entry name" value="PolY_like"/>
    <property type="match status" value="1"/>
</dbReference>
<evidence type="ECO:0000256" key="2">
    <source>
        <dbReference type="ARBA" id="ARBA00022763"/>
    </source>
</evidence>
<proteinExistence type="inferred from homology"/>
<dbReference type="InterPro" id="IPR043502">
    <property type="entry name" value="DNA/RNA_pol_sf"/>
</dbReference>
<feature type="domain" description="UmuC" evidence="3">
    <location>
        <begin position="86"/>
        <end position="252"/>
    </location>
</feature>
<dbReference type="Gene3D" id="3.30.70.270">
    <property type="match status" value="1"/>
</dbReference>